<comment type="caution">
    <text evidence="3">The sequence shown here is derived from an EMBL/GenBank/DDBJ whole genome shotgun (WGS) entry which is preliminary data.</text>
</comment>
<dbReference type="EMBL" id="BCSY01000046">
    <property type="protein sequence ID" value="GAS96101.1"/>
    <property type="molecule type" value="Genomic_DNA"/>
</dbReference>
<dbReference type="AlphaFoldDB" id="A0A100WD81"/>
<sequence length="294" mass="31621">MLANTMGNREAVLAAFDVLDAAAGQLARTDFTAFSVAELLELQSRRERQARIAACADHRILAALQNQATAREMGGKSWPDILAIRLGISQVEARARVKDAEHLGPRCVIGGDVLEPVLPACAEALASGAINLEHAGHIRDVLRKSERHTTATDRAEWERTLVRIAASNPPETVKDVGAQMLYLLNQDGSGPDLATHQPGLRLGPQDADGLHRVSGYVDAEAAAYIKTIESVWAAPVSTTPPMPNPSPIPPPTRLIPMRRRRWTPNNARPKPPNVTPEPRPAAATTPSRPCAGKS</sequence>
<protein>
    <recommendedName>
        <fullName evidence="2">DUF222 domain-containing protein</fullName>
    </recommendedName>
</protein>
<dbReference type="OrthoDB" id="4774865at2"/>
<evidence type="ECO:0000313" key="3">
    <source>
        <dbReference type="EMBL" id="GAS96101.1"/>
    </source>
</evidence>
<feature type="compositionally biased region" description="Low complexity" evidence="1">
    <location>
        <begin position="280"/>
        <end position="294"/>
    </location>
</feature>
<evidence type="ECO:0000313" key="4">
    <source>
        <dbReference type="Proteomes" id="UP000069443"/>
    </source>
</evidence>
<keyword evidence="4" id="KW-1185">Reference proteome</keyword>
<feature type="compositionally biased region" description="Pro residues" evidence="1">
    <location>
        <begin position="238"/>
        <end position="253"/>
    </location>
</feature>
<evidence type="ECO:0000259" key="2">
    <source>
        <dbReference type="Pfam" id="PF02720"/>
    </source>
</evidence>
<feature type="compositionally biased region" description="Pro residues" evidence="1">
    <location>
        <begin position="269"/>
        <end position="279"/>
    </location>
</feature>
<reference evidence="4" key="1">
    <citation type="journal article" date="2016" name="Genome Announc.">
        <title>Draft Genome Sequences of Five Rapidly Growing Mycobacterium Species, M. thermoresistibile, M. fortuitum subsp. acetamidolyticum, M. canariasense, M. brisbanense, and M. novocastrense.</title>
        <authorList>
            <person name="Katahira K."/>
            <person name="Ogura Y."/>
            <person name="Gotoh Y."/>
            <person name="Hayashi T."/>
        </authorList>
    </citation>
    <scope>NUCLEOTIDE SEQUENCE [LARGE SCALE GENOMIC DNA]</scope>
    <source>
        <strain evidence="4">JCM15298</strain>
    </source>
</reference>
<proteinExistence type="predicted"/>
<feature type="region of interest" description="Disordered" evidence="1">
    <location>
        <begin position="236"/>
        <end position="294"/>
    </location>
</feature>
<evidence type="ECO:0000256" key="1">
    <source>
        <dbReference type="SAM" id="MobiDB-lite"/>
    </source>
</evidence>
<organism evidence="3 4">
    <name type="scientific">Mycolicibacterium canariasense</name>
    <name type="common">Mycobacterium canariasense</name>
    <dbReference type="NCBI Taxonomy" id="228230"/>
    <lineage>
        <taxon>Bacteria</taxon>
        <taxon>Bacillati</taxon>
        <taxon>Actinomycetota</taxon>
        <taxon>Actinomycetes</taxon>
        <taxon>Mycobacteriales</taxon>
        <taxon>Mycobacteriaceae</taxon>
        <taxon>Mycolicibacterium</taxon>
    </lineage>
</organism>
<dbReference type="InterPro" id="IPR003870">
    <property type="entry name" value="DUF222"/>
</dbReference>
<dbReference type="RefSeq" id="WP_084395191.1">
    <property type="nucleotide sequence ID" value="NZ_BCSY01000046.1"/>
</dbReference>
<name>A0A100WD81_MYCCR</name>
<reference evidence="4" key="2">
    <citation type="submission" date="2016-02" db="EMBL/GenBank/DDBJ databases">
        <title>Draft genome sequence of five rapidly growing Mycobacterium species.</title>
        <authorList>
            <person name="Katahira K."/>
            <person name="Gotou Y."/>
            <person name="Iida K."/>
            <person name="Ogura Y."/>
            <person name="Hayashi T."/>
        </authorList>
    </citation>
    <scope>NUCLEOTIDE SEQUENCE [LARGE SCALE GENOMIC DNA]</scope>
    <source>
        <strain evidence="4">JCM15298</strain>
    </source>
</reference>
<accession>A0A100WD81</accession>
<feature type="domain" description="DUF222" evidence="2">
    <location>
        <begin position="45"/>
        <end position="236"/>
    </location>
</feature>
<dbReference type="STRING" id="228230.RMCC_3067"/>
<dbReference type="Proteomes" id="UP000069443">
    <property type="component" value="Unassembled WGS sequence"/>
</dbReference>
<dbReference type="Pfam" id="PF02720">
    <property type="entry name" value="DUF222"/>
    <property type="match status" value="1"/>
</dbReference>
<gene>
    <name evidence="3" type="ORF">RMCC_3067</name>
</gene>